<dbReference type="OrthoDB" id="2320050at2759"/>
<dbReference type="PROSITE" id="PS01085">
    <property type="entry name" value="RIBUL_P_3_EPIMER_1"/>
    <property type="match status" value="1"/>
</dbReference>
<dbReference type="GO" id="GO:0004672">
    <property type="term" value="F:protein kinase activity"/>
    <property type="evidence" value="ECO:0007669"/>
    <property type="project" value="InterPro"/>
</dbReference>
<dbReference type="Pfam" id="PF00834">
    <property type="entry name" value="Ribul_P_3_epim"/>
    <property type="match status" value="2"/>
</dbReference>
<evidence type="ECO:0000256" key="11">
    <source>
        <dbReference type="ARBA" id="ARBA00048791"/>
    </source>
</evidence>
<dbReference type="GO" id="GO:0005737">
    <property type="term" value="C:cytoplasm"/>
    <property type="evidence" value="ECO:0007669"/>
    <property type="project" value="InterPro"/>
</dbReference>
<reference evidence="13 14" key="1">
    <citation type="submission" date="2015-04" db="EMBL/GenBank/DDBJ databases">
        <title>Lasius niger genome sequencing.</title>
        <authorList>
            <person name="Konorov E.A."/>
            <person name="Nikitin M.A."/>
            <person name="Kirill M.V."/>
            <person name="Chang P."/>
        </authorList>
    </citation>
    <scope>NUCLEOTIDE SEQUENCE [LARGE SCALE GENOMIC DNA]</scope>
    <source>
        <tissue evidence="13">Whole</tissue>
    </source>
</reference>
<keyword evidence="3" id="KW-0963">Cytoplasm</keyword>
<sequence length="1263" mass="139330">MFWPTASELKNTDIKVCTVIGFPLGANSTSTKVFETQKAIADGAKEIDVVINVGALKDNNQHLILEELKKIRQECPNVILKVIIETALLTKAEKITACKLVSKSNADFIKTSTGFASKGATVEDVRLLKKYISKNVAIKASGGIKTQEQALAFIEAGALRIGTSNGVSIVSNVEVYDQPSFIVFDNESGQIFIGDEALIMSDTLPDTRVFKEPLVNGVISDINALIALLTEIFVNIVQICRLDEDILIETFQGKHVARIPIFSEKFKRYDFFSSVMNAEKVIIVPHVKLAAIGAGLSIWDSEGVFLLDIGAGTSDCSILASGDVIIQDSIPFAGNFIDNEIKKYFEEMHYLAVSRRQAEEIKFQVGLPNEEFEAVSDIQDMDNNITIYGKSLKTGAPERLIIEKSKVEQLIAEAFEPVVELCKGIILRSSESFAKTIQSNGLVLTGGGALLKNVGPYLLKRLNLENVFIADDPLKCVIKGTEIYEMHKHDLYDKGFIRPNIGTENMKARYVNTGLRFDEPSYVAEDYEKNRIYFGHEAKALVGKTNENIVIKRPIKSGNIADPKTLEKIITRIFNFFNLHSVEKNKLIVIMATPSEINPVQKLALKDIVKKLGAYRGFIEEEVKMAALGSGQDIFGTSIMCIDIGGGSTDIAIISKDSILYSNSSHCAGDYLTERVQDYVLKTKSVKIGLKEAEDLKKEIGSLVPGQNEKLYRISGLLVPKDSSKSGDVLAVSKTVNISPEEIRTNVMQKEFREHIIPAVRAVLRTAVEKALGSISDLKKSGKGITICGGGACIKGIDKFIQEELAKEYHLEEFTDGVKVITGEIYEGINACHQVGIIHRDLKPDNILLTDNGAVKVLDFGIAMIDGYEVKKHANQVVGTMKYIAPEVVKFEPATIQSDIYALGIILYELLTGKPPFIHKNPQLLANKHFKEPMPLIRDYNPAIPQSLENIILKAASKNPIERYKSIEEMAQDLASCLNYNRLSGVALKHGKHTTTRTQLFFLLDGIIADSPGFMVLKLQGLTKYDVAANFPVMKDFFADFLNLKVELDRIIKAKIPAVHFDVMDNNFVPNLSFGPKILNDVVSYLKQKGVEVDCHLMVRLKVNVSVKDFLQPFIITGKGLAVSPKTKINKIFSYLGLLDLVLVMGVNPGFATPKIEAPIIAVDGGINDSTAKGCINAGATYLVSGSYLLNSSNSINEQLENLDGKEVRYNFSGCKYYPEIDIRINDKDVLAISNEFDLTNNKNPMIEIKNGHCLVCLVEPKE</sequence>
<dbReference type="InterPro" id="IPR004753">
    <property type="entry name" value="MreB"/>
</dbReference>
<evidence type="ECO:0000256" key="5">
    <source>
        <dbReference type="ARBA" id="ARBA00022960"/>
    </source>
</evidence>
<dbReference type="Gene3D" id="1.10.510.10">
    <property type="entry name" value="Transferase(Phosphotransferase) domain 1"/>
    <property type="match status" value="1"/>
</dbReference>
<dbReference type="SUPFAM" id="SSF51569">
    <property type="entry name" value="Aldolase"/>
    <property type="match status" value="1"/>
</dbReference>
<comment type="catalytic activity">
    <reaction evidence="11">
        <text>2-deoxy-D-ribose 5-phosphate = D-glyceraldehyde 3-phosphate + acetaldehyde</text>
        <dbReference type="Rhea" id="RHEA:12821"/>
        <dbReference type="ChEBI" id="CHEBI:15343"/>
        <dbReference type="ChEBI" id="CHEBI:59776"/>
        <dbReference type="ChEBI" id="CHEBI:62877"/>
        <dbReference type="EC" id="4.1.2.4"/>
    </reaction>
</comment>
<evidence type="ECO:0000313" key="14">
    <source>
        <dbReference type="Proteomes" id="UP000036403"/>
    </source>
</evidence>
<dbReference type="Gene3D" id="3.30.420.40">
    <property type="match status" value="3"/>
</dbReference>
<dbReference type="InterPro" id="IPR011060">
    <property type="entry name" value="RibuloseP-bd_barrel"/>
</dbReference>
<feature type="domain" description="Protein kinase" evidence="12">
    <location>
        <begin position="638"/>
        <end position="975"/>
    </location>
</feature>
<dbReference type="Gene3D" id="3.20.20.70">
    <property type="entry name" value="Aldolase class I"/>
    <property type="match status" value="3"/>
</dbReference>
<dbReference type="FunFam" id="3.20.20.70:FF:000044">
    <property type="entry name" value="Deoxyribose-phosphate aldolase"/>
    <property type="match status" value="1"/>
</dbReference>
<evidence type="ECO:0000256" key="9">
    <source>
        <dbReference type="ARBA" id="ARBA00023458"/>
    </source>
</evidence>
<keyword evidence="5" id="KW-0133">Cell shape</keyword>
<dbReference type="GO" id="GO:0046386">
    <property type="term" value="P:deoxyribose phosphate catabolic process"/>
    <property type="evidence" value="ECO:0007669"/>
    <property type="project" value="UniProtKB-UniPathway"/>
</dbReference>
<evidence type="ECO:0000256" key="8">
    <source>
        <dbReference type="ARBA" id="ARBA00023270"/>
    </source>
</evidence>
<evidence type="ECO:0000256" key="2">
    <source>
        <dbReference type="ARBA" id="ARBA00012515"/>
    </source>
</evidence>
<dbReference type="CDD" id="cd14014">
    <property type="entry name" value="STKc_PknB_like"/>
    <property type="match status" value="1"/>
</dbReference>
<dbReference type="NCBIfam" id="TIGR00126">
    <property type="entry name" value="deoC"/>
    <property type="match status" value="1"/>
</dbReference>
<proteinExistence type="inferred from homology"/>
<keyword evidence="8" id="KW-0704">Schiff base</keyword>
<dbReference type="UniPathway" id="UPA00002">
    <property type="reaction ID" value="UER00468"/>
</dbReference>
<dbReference type="PRINTS" id="PR01652">
    <property type="entry name" value="SHAPEPROTEIN"/>
</dbReference>
<keyword evidence="7" id="KW-0456">Lyase</keyword>
<dbReference type="GO" id="GO:0000902">
    <property type="term" value="P:cell morphogenesis"/>
    <property type="evidence" value="ECO:0007669"/>
    <property type="project" value="InterPro"/>
</dbReference>
<evidence type="ECO:0000256" key="3">
    <source>
        <dbReference type="ARBA" id="ARBA00022490"/>
    </source>
</evidence>
<dbReference type="Proteomes" id="UP000036403">
    <property type="component" value="Unassembled WGS sequence"/>
</dbReference>
<evidence type="ECO:0000256" key="10">
    <source>
        <dbReference type="ARBA" id="ARBA00032755"/>
    </source>
</evidence>
<dbReference type="GO" id="GO:0009264">
    <property type="term" value="P:deoxyribonucleotide catabolic process"/>
    <property type="evidence" value="ECO:0007669"/>
    <property type="project" value="InterPro"/>
</dbReference>
<evidence type="ECO:0000256" key="6">
    <source>
        <dbReference type="ARBA" id="ARBA00023235"/>
    </source>
</evidence>
<protein>
    <recommendedName>
        <fullName evidence="2">deoxyribose-phosphate aldolase</fullName>
        <ecNumber evidence="2">4.1.2.4</ecNumber>
    </recommendedName>
    <alternativeName>
        <fullName evidence="10">2-deoxy-D-ribose 5-phosphate aldolase</fullName>
    </alternativeName>
</protein>
<dbReference type="PaxDb" id="67767-A0A0J7L750"/>
<name>A0A0J7L750_LASNI</name>
<dbReference type="InterPro" id="IPR056546">
    <property type="entry name" value="MreB_MamK-like"/>
</dbReference>
<dbReference type="InterPro" id="IPR011343">
    <property type="entry name" value="DeoC"/>
</dbReference>
<dbReference type="Pfam" id="PF06723">
    <property type="entry name" value="MreB_Mbl"/>
    <property type="match status" value="2"/>
</dbReference>
<dbReference type="AlphaFoldDB" id="A0A0J7L750"/>
<dbReference type="InterPro" id="IPR002915">
    <property type="entry name" value="DeoC/FbaB/LacD_aldolase"/>
</dbReference>
<dbReference type="EC" id="4.1.2.4" evidence="2"/>
<keyword evidence="4" id="KW-0479">Metal-binding</keyword>
<gene>
    <name evidence="13" type="ORF">RF55_1291</name>
</gene>
<dbReference type="GO" id="GO:0004139">
    <property type="term" value="F:deoxyribose-phosphate aldolase activity"/>
    <property type="evidence" value="ECO:0007669"/>
    <property type="project" value="UniProtKB-EC"/>
</dbReference>
<dbReference type="EMBL" id="LBMM01000438">
    <property type="protein sequence ID" value="KMQ98354.1"/>
    <property type="molecule type" value="Genomic_DNA"/>
</dbReference>
<dbReference type="CDD" id="cd00959">
    <property type="entry name" value="DeoC"/>
    <property type="match status" value="1"/>
</dbReference>
<dbReference type="STRING" id="67767.A0A0J7L750"/>
<dbReference type="SUPFAM" id="SSF56112">
    <property type="entry name" value="Protein kinase-like (PK-like)"/>
    <property type="match status" value="1"/>
</dbReference>
<keyword evidence="6" id="KW-0413">Isomerase</keyword>
<dbReference type="PANTHER" id="PTHR10889">
    <property type="entry name" value="DEOXYRIBOSE-PHOSPHATE ALDOLASE"/>
    <property type="match status" value="1"/>
</dbReference>
<dbReference type="PANTHER" id="PTHR10889:SF1">
    <property type="entry name" value="DEOXYRIBOSE-PHOSPHATE ALDOLASE"/>
    <property type="match status" value="1"/>
</dbReference>
<dbReference type="InterPro" id="IPR008271">
    <property type="entry name" value="Ser/Thr_kinase_AS"/>
</dbReference>
<evidence type="ECO:0000256" key="7">
    <source>
        <dbReference type="ARBA" id="ARBA00023239"/>
    </source>
</evidence>
<dbReference type="SUPFAM" id="SSF51366">
    <property type="entry name" value="Ribulose-phoshate binding barrel"/>
    <property type="match status" value="1"/>
</dbReference>
<evidence type="ECO:0000313" key="13">
    <source>
        <dbReference type="EMBL" id="KMQ98354.1"/>
    </source>
</evidence>
<dbReference type="GO" id="GO:0005524">
    <property type="term" value="F:ATP binding"/>
    <property type="evidence" value="ECO:0007669"/>
    <property type="project" value="InterPro"/>
</dbReference>
<dbReference type="InterPro" id="IPR043129">
    <property type="entry name" value="ATPase_NBD"/>
</dbReference>
<evidence type="ECO:0000256" key="4">
    <source>
        <dbReference type="ARBA" id="ARBA00022723"/>
    </source>
</evidence>
<dbReference type="InterPro" id="IPR013785">
    <property type="entry name" value="Aldolase_TIM"/>
</dbReference>
<dbReference type="PROSITE" id="PS50011">
    <property type="entry name" value="PROTEIN_KINASE_DOM"/>
    <property type="match status" value="1"/>
</dbReference>
<dbReference type="Pfam" id="PF00069">
    <property type="entry name" value="Pkinase"/>
    <property type="match status" value="1"/>
</dbReference>
<dbReference type="GO" id="GO:0016052">
    <property type="term" value="P:carbohydrate catabolic process"/>
    <property type="evidence" value="ECO:0007669"/>
    <property type="project" value="TreeGrafter"/>
</dbReference>
<comment type="similarity">
    <text evidence="9">Belongs to the FtsA/MreB family.</text>
</comment>
<evidence type="ECO:0000256" key="1">
    <source>
        <dbReference type="ARBA" id="ARBA00010936"/>
    </source>
</evidence>
<dbReference type="GO" id="GO:0008360">
    <property type="term" value="P:regulation of cell shape"/>
    <property type="evidence" value="ECO:0007669"/>
    <property type="project" value="UniProtKB-KW"/>
</dbReference>
<dbReference type="InterPro" id="IPR000056">
    <property type="entry name" value="Ribul_P_3_epim-like"/>
</dbReference>
<dbReference type="GO" id="GO:0046872">
    <property type="term" value="F:metal ion binding"/>
    <property type="evidence" value="ECO:0007669"/>
    <property type="project" value="UniProtKB-KW"/>
</dbReference>
<dbReference type="PROSITE" id="PS00108">
    <property type="entry name" value="PROTEIN_KINASE_ST"/>
    <property type="match status" value="1"/>
</dbReference>
<dbReference type="SUPFAM" id="SSF53067">
    <property type="entry name" value="Actin-like ATPase domain"/>
    <property type="match status" value="3"/>
</dbReference>
<keyword evidence="14" id="KW-1185">Reference proteome</keyword>
<evidence type="ECO:0000259" key="12">
    <source>
        <dbReference type="PROSITE" id="PS50011"/>
    </source>
</evidence>
<dbReference type="SMART" id="SM01133">
    <property type="entry name" value="DeoC"/>
    <property type="match status" value="1"/>
</dbReference>
<comment type="caution">
    <text evidence="13">The sequence shown here is derived from an EMBL/GenBank/DDBJ whole genome shotgun (WGS) entry which is preliminary data.</text>
</comment>
<dbReference type="InterPro" id="IPR000719">
    <property type="entry name" value="Prot_kinase_dom"/>
</dbReference>
<dbReference type="GO" id="GO:0016857">
    <property type="term" value="F:racemase and epimerase activity, acting on carbohydrates and derivatives"/>
    <property type="evidence" value="ECO:0007669"/>
    <property type="project" value="InterPro"/>
</dbReference>
<comment type="similarity">
    <text evidence="1">Belongs to the DeoC/FbaB aldolase family. DeoC type 1 subfamily.</text>
</comment>
<dbReference type="SMART" id="SM00220">
    <property type="entry name" value="S_TKc"/>
    <property type="match status" value="1"/>
</dbReference>
<organism evidence="13 14">
    <name type="scientific">Lasius niger</name>
    <name type="common">Black garden ant</name>
    <dbReference type="NCBI Taxonomy" id="67767"/>
    <lineage>
        <taxon>Eukaryota</taxon>
        <taxon>Metazoa</taxon>
        <taxon>Ecdysozoa</taxon>
        <taxon>Arthropoda</taxon>
        <taxon>Hexapoda</taxon>
        <taxon>Insecta</taxon>
        <taxon>Pterygota</taxon>
        <taxon>Neoptera</taxon>
        <taxon>Endopterygota</taxon>
        <taxon>Hymenoptera</taxon>
        <taxon>Apocrita</taxon>
        <taxon>Aculeata</taxon>
        <taxon>Formicoidea</taxon>
        <taxon>Formicidae</taxon>
        <taxon>Formicinae</taxon>
        <taxon>Lasius</taxon>
        <taxon>Lasius</taxon>
    </lineage>
</organism>
<dbReference type="InterPro" id="IPR011009">
    <property type="entry name" value="Kinase-like_dom_sf"/>
</dbReference>
<accession>A0A0J7L750</accession>